<protein>
    <submittedName>
        <fullName evidence="3">Uncharacterized protein</fullName>
    </submittedName>
</protein>
<reference evidence="4" key="1">
    <citation type="journal article" date="2017" name="Nat. Commun.">
        <title>The asparagus genome sheds light on the origin and evolution of a young Y chromosome.</title>
        <authorList>
            <person name="Harkess A."/>
            <person name="Zhou J."/>
            <person name="Xu C."/>
            <person name="Bowers J.E."/>
            <person name="Van der Hulst R."/>
            <person name="Ayyampalayam S."/>
            <person name="Mercati F."/>
            <person name="Riccardi P."/>
            <person name="McKain M.R."/>
            <person name="Kakrana A."/>
            <person name="Tang H."/>
            <person name="Ray J."/>
            <person name="Groenendijk J."/>
            <person name="Arikit S."/>
            <person name="Mathioni S.M."/>
            <person name="Nakano M."/>
            <person name="Shan H."/>
            <person name="Telgmann-Rauber A."/>
            <person name="Kanno A."/>
            <person name="Yue Z."/>
            <person name="Chen H."/>
            <person name="Li W."/>
            <person name="Chen Y."/>
            <person name="Xu X."/>
            <person name="Zhang Y."/>
            <person name="Luo S."/>
            <person name="Chen H."/>
            <person name="Gao J."/>
            <person name="Mao Z."/>
            <person name="Pires J.C."/>
            <person name="Luo M."/>
            <person name="Kudrna D."/>
            <person name="Wing R.A."/>
            <person name="Meyers B.C."/>
            <person name="Yi K."/>
            <person name="Kong H."/>
            <person name="Lavrijsen P."/>
            <person name="Sunseri F."/>
            <person name="Falavigna A."/>
            <person name="Ye Y."/>
            <person name="Leebens-Mack J.H."/>
            <person name="Chen G."/>
        </authorList>
    </citation>
    <scope>NUCLEOTIDE SEQUENCE [LARGE SCALE GENOMIC DNA]</scope>
    <source>
        <strain evidence="4">cv. DH0086</strain>
    </source>
</reference>
<sequence>MNRNNEYATGMNNTSSSDEQHSPLNSMADNIADDSTAVLSDVDDEDASSVPVTIFSSSSDEQHFLIDDAHPVHIHWDLKNAKLSDDPEPLSDYYVALISNHQVVLLDGDQKLEAFRRTGSGTSMFDPVLVSEHVFAKKRFITRAKLDVRSNIIACVLIFSLCALFDTCLHLFTSVLL</sequence>
<dbReference type="InterPro" id="IPR008586">
    <property type="entry name" value="DUF868_pln"/>
</dbReference>
<feature type="compositionally biased region" description="Polar residues" evidence="1">
    <location>
        <begin position="1"/>
        <end position="28"/>
    </location>
</feature>
<dbReference type="Pfam" id="PF05910">
    <property type="entry name" value="DUF868"/>
    <property type="match status" value="1"/>
</dbReference>
<proteinExistence type="predicted"/>
<name>A0A5P1EJ35_ASPOF</name>
<dbReference type="AlphaFoldDB" id="A0A5P1EJ35"/>
<dbReference type="PANTHER" id="PTHR31972">
    <property type="entry name" value="EXPRESSED PROTEIN"/>
    <property type="match status" value="1"/>
</dbReference>
<evidence type="ECO:0000256" key="1">
    <source>
        <dbReference type="SAM" id="MobiDB-lite"/>
    </source>
</evidence>
<keyword evidence="2" id="KW-0812">Transmembrane</keyword>
<dbReference type="Gramene" id="ONK65207">
    <property type="protein sequence ID" value="ONK65207"/>
    <property type="gene ID" value="A4U43_C07F34780"/>
</dbReference>
<gene>
    <name evidence="3" type="ORF">A4U43_C07F34780</name>
</gene>
<feature type="region of interest" description="Disordered" evidence="1">
    <location>
        <begin position="1"/>
        <end position="43"/>
    </location>
</feature>
<keyword evidence="4" id="KW-1185">Reference proteome</keyword>
<keyword evidence="2" id="KW-0472">Membrane</keyword>
<dbReference type="PANTHER" id="PTHR31972:SF12">
    <property type="entry name" value="OS01G0909400 PROTEIN"/>
    <property type="match status" value="1"/>
</dbReference>
<keyword evidence="2" id="KW-1133">Transmembrane helix</keyword>
<dbReference type="EMBL" id="CM007387">
    <property type="protein sequence ID" value="ONK65207.1"/>
    <property type="molecule type" value="Genomic_DNA"/>
</dbReference>
<organism evidence="3 4">
    <name type="scientific">Asparagus officinalis</name>
    <name type="common">Garden asparagus</name>
    <dbReference type="NCBI Taxonomy" id="4686"/>
    <lineage>
        <taxon>Eukaryota</taxon>
        <taxon>Viridiplantae</taxon>
        <taxon>Streptophyta</taxon>
        <taxon>Embryophyta</taxon>
        <taxon>Tracheophyta</taxon>
        <taxon>Spermatophyta</taxon>
        <taxon>Magnoliopsida</taxon>
        <taxon>Liliopsida</taxon>
        <taxon>Asparagales</taxon>
        <taxon>Asparagaceae</taxon>
        <taxon>Asparagoideae</taxon>
        <taxon>Asparagus</taxon>
    </lineage>
</organism>
<dbReference type="Proteomes" id="UP000243459">
    <property type="component" value="Chromosome 7"/>
</dbReference>
<evidence type="ECO:0000313" key="3">
    <source>
        <dbReference type="EMBL" id="ONK65207.1"/>
    </source>
</evidence>
<accession>A0A5P1EJ35</accession>
<evidence type="ECO:0000313" key="4">
    <source>
        <dbReference type="Proteomes" id="UP000243459"/>
    </source>
</evidence>
<evidence type="ECO:0000256" key="2">
    <source>
        <dbReference type="SAM" id="Phobius"/>
    </source>
</evidence>
<feature type="transmembrane region" description="Helical" evidence="2">
    <location>
        <begin position="152"/>
        <end position="172"/>
    </location>
</feature>